<dbReference type="EMBL" id="LAZR01014718">
    <property type="protein sequence ID" value="KKM16236.1"/>
    <property type="molecule type" value="Genomic_DNA"/>
</dbReference>
<evidence type="ECO:0008006" key="3">
    <source>
        <dbReference type="Google" id="ProtNLM"/>
    </source>
</evidence>
<organism evidence="2">
    <name type="scientific">marine sediment metagenome</name>
    <dbReference type="NCBI Taxonomy" id="412755"/>
    <lineage>
        <taxon>unclassified sequences</taxon>
        <taxon>metagenomes</taxon>
        <taxon>ecological metagenomes</taxon>
    </lineage>
</organism>
<dbReference type="CDD" id="cd15482">
    <property type="entry name" value="Sialidase_non-viral"/>
    <property type="match status" value="1"/>
</dbReference>
<feature type="non-terminal residue" evidence="2">
    <location>
        <position position="1"/>
    </location>
</feature>
<feature type="compositionally biased region" description="Polar residues" evidence="1">
    <location>
        <begin position="213"/>
        <end position="227"/>
    </location>
</feature>
<reference evidence="2" key="1">
    <citation type="journal article" date="2015" name="Nature">
        <title>Complex archaea that bridge the gap between prokaryotes and eukaryotes.</title>
        <authorList>
            <person name="Spang A."/>
            <person name="Saw J.H."/>
            <person name="Jorgensen S.L."/>
            <person name="Zaremba-Niedzwiedzka K."/>
            <person name="Martijn J."/>
            <person name="Lind A.E."/>
            <person name="van Eijk R."/>
            <person name="Schleper C."/>
            <person name="Guy L."/>
            <person name="Ettema T.J."/>
        </authorList>
    </citation>
    <scope>NUCLEOTIDE SEQUENCE</scope>
</reference>
<proteinExistence type="predicted"/>
<dbReference type="Gene3D" id="1.10.132.20">
    <property type="entry name" value="Ribosome-recycling factor"/>
    <property type="match status" value="1"/>
</dbReference>
<accession>A0A0F9HLS9</accession>
<name>A0A0F9HLS9_9ZZZZ</name>
<feature type="region of interest" description="Disordered" evidence="1">
    <location>
        <begin position="212"/>
        <end position="242"/>
    </location>
</feature>
<dbReference type="AlphaFoldDB" id="A0A0F9HLS9"/>
<dbReference type="Gene3D" id="2.120.10.10">
    <property type="match status" value="1"/>
</dbReference>
<evidence type="ECO:0000256" key="1">
    <source>
        <dbReference type="SAM" id="MobiDB-lite"/>
    </source>
</evidence>
<dbReference type="SUPFAM" id="SSF50939">
    <property type="entry name" value="Sialidases"/>
    <property type="match status" value="1"/>
</dbReference>
<protein>
    <recommendedName>
        <fullName evidence="3">Sialidase domain-containing protein</fullName>
    </recommendedName>
</protein>
<feature type="compositionally biased region" description="Basic and acidic residues" evidence="1">
    <location>
        <begin position="231"/>
        <end position="242"/>
    </location>
</feature>
<dbReference type="InterPro" id="IPR036278">
    <property type="entry name" value="Sialidase_sf"/>
</dbReference>
<gene>
    <name evidence="2" type="ORF">LCGC14_1687860</name>
</gene>
<dbReference type="InterPro" id="IPR036191">
    <property type="entry name" value="RRF_sf"/>
</dbReference>
<evidence type="ECO:0000313" key="2">
    <source>
        <dbReference type="EMBL" id="KKM16236.1"/>
    </source>
</evidence>
<comment type="caution">
    <text evidence="2">The sequence shown here is derived from an EMBL/GenBank/DDBJ whole genome shotgun (WGS) entry which is preliminary data.</text>
</comment>
<sequence>MGDVPMGAETLADAEERMGKAVEALRRDLTTVRTGRASQGEYSLQLRQPSYRLRRDICKYRHVASYGKNRRADLWPYYGGMSEAFGNAGRRSLSTGGVFRQIFPSDWSGYDLLRFDVYCQGVEHTFRVALEDEDVEPPVVRNMTVRPGKWTTLEVDLRAAAKARGLDTKRMATMFIIVTGTKERKGIDARLDNLRLCRKGASAKFKVLRDDSPQTLPESWRRPSQPQAEKLPADKPDRSPLKLEKPFAIEVTDKKVLLGSMSSKKVFFCSVSPCGWAGAYDNNRLLVGFTAFGGRNAYVLQSLDGGKTWRGLDGGDRPTPLGIPNPDHGAGRGDVLGQRADVGLLANLGCAGTSTPAMRVYARKLTFTAAGWKLRKTPAVFDCDARHCTSNQSMLRLANGRLWCAHGIVGRLGTIGINLRYSDDDGLTWRSWRHGKSGALPGSFHRTSEGGVSFGYIYEEPCIVPFGGQIACLWYERLPGKRFGMGRLKWSRFDGSKWSAIEIIPLGDTVRGEYVSSRPPAHAVSVGGKEIFLVSTRFAGVLHYADGAWKKEAKGVPAGSRISVAGDRSIVVIAAVGQPKARDKGPTVIRSWQRSADGVWSGPVDLAREESPLLWDRHKRPAIVVQAYAPPNFVPVAWSCAPADKGKGIIRFLRVPVAQTPPR</sequence>